<feature type="domain" description="Epoxide hydrolase N-terminal" evidence="4">
    <location>
        <begin position="15"/>
        <end position="139"/>
    </location>
</feature>
<feature type="region of interest" description="Disordered" evidence="3">
    <location>
        <begin position="284"/>
        <end position="347"/>
    </location>
</feature>
<dbReference type="PANTHER" id="PTHR21661:SF71">
    <property type="entry name" value="EPOXIDE HYDROLASE N-TERMINAL DOMAIN-CONTAINING PROTEIN"/>
    <property type="match status" value="1"/>
</dbReference>
<dbReference type="HOGENOM" id="CLU_019414_5_0_1"/>
<dbReference type="GO" id="GO:0097176">
    <property type="term" value="P:epoxide metabolic process"/>
    <property type="evidence" value="ECO:0007669"/>
    <property type="project" value="TreeGrafter"/>
</dbReference>
<dbReference type="RefSeq" id="XP_009223181.1">
    <property type="nucleotide sequence ID" value="XM_009224917.1"/>
</dbReference>
<evidence type="ECO:0000313" key="5">
    <source>
        <dbReference type="EMBL" id="EJT77181.1"/>
    </source>
</evidence>
<gene>
    <name evidence="6" type="primary">20347551</name>
    <name evidence="5" type="ORF">GGTG_07093</name>
</gene>
<dbReference type="Proteomes" id="UP000006039">
    <property type="component" value="Unassembled WGS sequence"/>
</dbReference>
<feature type="region of interest" description="Disordered" evidence="3">
    <location>
        <begin position="502"/>
        <end position="568"/>
    </location>
</feature>
<organism evidence="5">
    <name type="scientific">Gaeumannomyces tritici (strain R3-111a-1)</name>
    <name type="common">Wheat and barley take-all root rot fungus</name>
    <name type="synonym">Gaeumannomyces graminis var. tritici</name>
    <dbReference type="NCBI Taxonomy" id="644352"/>
    <lineage>
        <taxon>Eukaryota</taxon>
        <taxon>Fungi</taxon>
        <taxon>Dikarya</taxon>
        <taxon>Ascomycota</taxon>
        <taxon>Pezizomycotina</taxon>
        <taxon>Sordariomycetes</taxon>
        <taxon>Sordariomycetidae</taxon>
        <taxon>Magnaporthales</taxon>
        <taxon>Magnaporthaceae</taxon>
        <taxon>Gaeumannomyces</taxon>
    </lineage>
</organism>
<feature type="compositionally biased region" description="Basic and acidic residues" evidence="3">
    <location>
        <begin position="510"/>
        <end position="519"/>
    </location>
</feature>
<comment type="similarity">
    <text evidence="1">Belongs to the peptidase S33 family.</text>
</comment>
<evidence type="ECO:0000256" key="1">
    <source>
        <dbReference type="ARBA" id="ARBA00010088"/>
    </source>
</evidence>
<evidence type="ECO:0000256" key="3">
    <source>
        <dbReference type="SAM" id="MobiDB-lite"/>
    </source>
</evidence>
<feature type="compositionally biased region" description="Pro residues" evidence="3">
    <location>
        <begin position="801"/>
        <end position="812"/>
    </location>
</feature>
<dbReference type="eggNOG" id="KOG2565">
    <property type="taxonomic scope" value="Eukaryota"/>
</dbReference>
<feature type="compositionally biased region" description="Polar residues" evidence="3">
    <location>
        <begin position="756"/>
        <end position="765"/>
    </location>
</feature>
<keyword evidence="2 5" id="KW-0378">Hydrolase</keyword>
<feature type="compositionally biased region" description="Basic and acidic residues" evidence="3">
    <location>
        <begin position="694"/>
        <end position="703"/>
    </location>
</feature>
<dbReference type="GeneID" id="20347551"/>
<feature type="compositionally biased region" description="Low complexity" evidence="3">
    <location>
        <begin position="539"/>
        <end position="555"/>
    </location>
</feature>
<evidence type="ECO:0000256" key="2">
    <source>
        <dbReference type="ARBA" id="ARBA00022801"/>
    </source>
</evidence>
<dbReference type="Gene3D" id="3.40.50.1820">
    <property type="entry name" value="alpha/beta hydrolase"/>
    <property type="match status" value="1"/>
</dbReference>
<dbReference type="InterPro" id="IPR029058">
    <property type="entry name" value="AB_hydrolase_fold"/>
</dbReference>
<dbReference type="GO" id="GO:0004301">
    <property type="term" value="F:epoxide hydrolase activity"/>
    <property type="evidence" value="ECO:0007669"/>
    <property type="project" value="TreeGrafter"/>
</dbReference>
<feature type="region of interest" description="Disordered" evidence="3">
    <location>
        <begin position="665"/>
        <end position="812"/>
    </location>
</feature>
<dbReference type="OrthoDB" id="7130006at2759"/>
<dbReference type="InterPro" id="IPR010497">
    <property type="entry name" value="Epoxide_hydro_N"/>
</dbReference>
<reference evidence="7" key="1">
    <citation type="submission" date="2010-07" db="EMBL/GenBank/DDBJ databases">
        <title>The genome sequence of Gaeumannomyces graminis var. tritici strain R3-111a-1.</title>
        <authorList>
            <consortium name="The Broad Institute Genome Sequencing Platform"/>
            <person name="Ma L.-J."/>
            <person name="Dead R."/>
            <person name="Young S."/>
            <person name="Zeng Q."/>
            <person name="Koehrsen M."/>
            <person name="Alvarado L."/>
            <person name="Berlin A."/>
            <person name="Chapman S.B."/>
            <person name="Chen Z."/>
            <person name="Freedman E."/>
            <person name="Gellesch M."/>
            <person name="Goldberg J."/>
            <person name="Griggs A."/>
            <person name="Gujja S."/>
            <person name="Heilman E.R."/>
            <person name="Heiman D."/>
            <person name="Hepburn T."/>
            <person name="Howarth C."/>
            <person name="Jen D."/>
            <person name="Larson L."/>
            <person name="Mehta T."/>
            <person name="Neiman D."/>
            <person name="Pearson M."/>
            <person name="Roberts A."/>
            <person name="Saif S."/>
            <person name="Shea T."/>
            <person name="Shenoy N."/>
            <person name="Sisk P."/>
            <person name="Stolte C."/>
            <person name="Sykes S."/>
            <person name="Walk T."/>
            <person name="White J."/>
            <person name="Yandava C."/>
            <person name="Haas B."/>
            <person name="Nusbaum C."/>
            <person name="Birren B."/>
        </authorList>
    </citation>
    <scope>NUCLEOTIDE SEQUENCE [LARGE SCALE GENOMIC DNA]</scope>
    <source>
        <strain evidence="7">R3-111a-1</strain>
    </source>
</reference>
<dbReference type="VEuPathDB" id="FungiDB:GGTG_07093"/>
<reference evidence="6" key="4">
    <citation type="journal article" date="2015" name="G3 (Bethesda)">
        <title>Genome sequences of three phytopathogenic species of the Magnaporthaceae family of fungi.</title>
        <authorList>
            <person name="Okagaki L.H."/>
            <person name="Nunes C.C."/>
            <person name="Sailsbery J."/>
            <person name="Clay B."/>
            <person name="Brown D."/>
            <person name="John T."/>
            <person name="Oh Y."/>
            <person name="Young N."/>
            <person name="Fitzgerald M."/>
            <person name="Haas B.J."/>
            <person name="Zeng Q."/>
            <person name="Young S."/>
            <person name="Adiconis X."/>
            <person name="Fan L."/>
            <person name="Levin J.Z."/>
            <person name="Mitchell T.K."/>
            <person name="Okubara P.A."/>
            <person name="Farman M.L."/>
            <person name="Kohn L.M."/>
            <person name="Birren B."/>
            <person name="Ma L.-J."/>
            <person name="Dean R.A."/>
        </authorList>
    </citation>
    <scope>NUCLEOTIDE SEQUENCE</scope>
    <source>
        <strain evidence="6">R3-111a-1</strain>
    </source>
</reference>
<dbReference type="PANTHER" id="PTHR21661">
    <property type="entry name" value="EPOXIDE HYDROLASE 1-RELATED"/>
    <property type="match status" value="1"/>
</dbReference>
<reference evidence="6" key="5">
    <citation type="submission" date="2018-04" db="UniProtKB">
        <authorList>
            <consortium name="EnsemblFungi"/>
        </authorList>
    </citation>
    <scope>IDENTIFICATION</scope>
    <source>
        <strain evidence="6">R3-111a-1</strain>
    </source>
</reference>
<name>J3P0P8_GAET3</name>
<dbReference type="AlphaFoldDB" id="J3P0P8"/>
<proteinExistence type="inferred from homology"/>
<dbReference type="SUPFAM" id="SSF53474">
    <property type="entry name" value="alpha/beta-Hydrolases"/>
    <property type="match status" value="1"/>
</dbReference>
<sequence length="812" mass="83945">MAALVPETPAVGDEVKPYKIHVSSKYLDLTRQKLELTRLPHENAGPRSADWWEPKPSVEPLIDYWLERFSWRDQEARLNTLPQFRTSLTLPGGGDYLQAATATATAPPPAPRVHFLHFRSPQLGAVPLLLVPPFPFTNLSLAHLAAPLTDPAAGGGPAFHVVVPSLPGLGFSDALPSGAPAVPTSAELLDGLMRRLGYARYLATGAASARSSPARVDWLLLDRLATHHRESCRGVHLISPPLARPSLASSSSVVELAKWLVISLFGLAIWGYCKEDLAALSPSKAGSGAGVGGRAGSVASGRSKPRNGLLAKRRKSLLGGSNGDHKGSAPAGNSKSAPNPHEATGLGSLGLREPNTIAYALCDSPTGLLVFIIKMLRLLAGPGVAGGGAALLLPPDVQAAAAAAEEEGYYSDYKKTTSTVPTLTYERVVTLANLAWLPGPEYALRFWAQCAAHGEAEAEADEARARALPGAGKPRVAITVFLGGDGAVAASPVAYPTAAAVASVPTTETKAGDEVDVEKAAGGGGGGSGAGQKSATSPNNNDNNDNNNNSNNNNNNDDDDKDDGSGAVSGSELAELAELPAGACAGEPYVCPAWGRSRYDVAFAQRAPGRPGLLAWERPEVVVAGVRGLAVEALAQDMELRVWCDAAAATTAQLESVVIGGSGGGSEVGAGTKQQQPIPPSTPPAAAASPRMSEGADRKREIRPPTIVEEAEPSTPSPPRSDRSKGKGKGLEEESPPPPSIPPRGRPAAEGEDKPTTSPSPTAVGSPSVPLDELLRPPARDLFTSDDESPDTLVVTTPPLGGTPPVPSPVPK</sequence>
<reference evidence="5" key="3">
    <citation type="submission" date="2010-09" db="EMBL/GenBank/DDBJ databases">
        <title>Annotation of Gaeumannomyces graminis var. tritici R3-111a-1.</title>
        <authorList>
            <consortium name="The Broad Institute Genome Sequencing Platform"/>
            <person name="Ma L.-J."/>
            <person name="Dead R."/>
            <person name="Young S.K."/>
            <person name="Zeng Q."/>
            <person name="Gargeya S."/>
            <person name="Fitzgerald M."/>
            <person name="Haas B."/>
            <person name="Abouelleil A."/>
            <person name="Alvarado L."/>
            <person name="Arachchi H.M."/>
            <person name="Berlin A."/>
            <person name="Brown A."/>
            <person name="Chapman S.B."/>
            <person name="Chen Z."/>
            <person name="Dunbar C."/>
            <person name="Freedman E."/>
            <person name="Gearin G."/>
            <person name="Gellesch M."/>
            <person name="Goldberg J."/>
            <person name="Griggs A."/>
            <person name="Gujja S."/>
            <person name="Heiman D."/>
            <person name="Howarth C."/>
            <person name="Larson L."/>
            <person name="Lui A."/>
            <person name="MacDonald P.J.P."/>
            <person name="Mehta T."/>
            <person name="Montmayeur A."/>
            <person name="Murphy C."/>
            <person name="Neiman D."/>
            <person name="Pearson M."/>
            <person name="Priest M."/>
            <person name="Roberts A."/>
            <person name="Saif S."/>
            <person name="Shea T."/>
            <person name="Shenoy N."/>
            <person name="Sisk P."/>
            <person name="Stolte C."/>
            <person name="Sykes S."/>
            <person name="Yandava C."/>
            <person name="Wortman J."/>
            <person name="Nusbaum C."/>
            <person name="Birren B."/>
        </authorList>
    </citation>
    <scope>NUCLEOTIDE SEQUENCE</scope>
    <source>
        <strain evidence="5">R3-111a-1</strain>
    </source>
</reference>
<evidence type="ECO:0000259" key="4">
    <source>
        <dbReference type="Pfam" id="PF06441"/>
    </source>
</evidence>
<reference evidence="5" key="2">
    <citation type="submission" date="2010-07" db="EMBL/GenBank/DDBJ databases">
        <authorList>
            <consortium name="The Broad Institute Genome Sequencing Platform"/>
            <consortium name="Broad Institute Genome Sequencing Center for Infectious Disease"/>
            <person name="Ma L.-J."/>
            <person name="Dead R."/>
            <person name="Young S."/>
            <person name="Zeng Q."/>
            <person name="Koehrsen M."/>
            <person name="Alvarado L."/>
            <person name="Berlin A."/>
            <person name="Chapman S.B."/>
            <person name="Chen Z."/>
            <person name="Freedman E."/>
            <person name="Gellesch M."/>
            <person name="Goldberg J."/>
            <person name="Griggs A."/>
            <person name="Gujja S."/>
            <person name="Heilman E.R."/>
            <person name="Heiman D."/>
            <person name="Hepburn T."/>
            <person name="Howarth C."/>
            <person name="Jen D."/>
            <person name="Larson L."/>
            <person name="Mehta T."/>
            <person name="Neiman D."/>
            <person name="Pearson M."/>
            <person name="Roberts A."/>
            <person name="Saif S."/>
            <person name="Shea T."/>
            <person name="Shenoy N."/>
            <person name="Sisk P."/>
            <person name="Stolte C."/>
            <person name="Sykes S."/>
            <person name="Walk T."/>
            <person name="White J."/>
            <person name="Yandava C."/>
            <person name="Haas B."/>
            <person name="Nusbaum C."/>
            <person name="Birren B."/>
        </authorList>
    </citation>
    <scope>NUCLEOTIDE SEQUENCE</scope>
    <source>
        <strain evidence="5">R3-111a-1</strain>
    </source>
</reference>
<accession>J3P0P8</accession>
<evidence type="ECO:0000313" key="6">
    <source>
        <dbReference type="EnsemblFungi" id="EJT77181"/>
    </source>
</evidence>
<keyword evidence="7" id="KW-1185">Reference proteome</keyword>
<dbReference type="EMBL" id="GL385397">
    <property type="protein sequence ID" value="EJT77181.1"/>
    <property type="molecule type" value="Genomic_DNA"/>
</dbReference>
<evidence type="ECO:0000313" key="7">
    <source>
        <dbReference type="Proteomes" id="UP000006039"/>
    </source>
</evidence>
<dbReference type="Pfam" id="PF06441">
    <property type="entry name" value="EHN"/>
    <property type="match status" value="1"/>
</dbReference>
<dbReference type="EnsemblFungi" id="EJT77181">
    <property type="protein sequence ID" value="EJT77181"/>
    <property type="gene ID" value="GGTG_07093"/>
</dbReference>
<protein>
    <submittedName>
        <fullName evidence="5">Epoxide hydrolase</fullName>
    </submittedName>
</protein>
<feature type="compositionally biased region" description="Basic and acidic residues" evidence="3">
    <location>
        <begin position="720"/>
        <end position="732"/>
    </location>
</feature>
<feature type="compositionally biased region" description="Pro residues" evidence="3">
    <location>
        <begin position="736"/>
        <end position="745"/>
    </location>
</feature>
<feature type="compositionally biased region" description="Gly residues" evidence="3">
    <location>
        <begin position="521"/>
        <end position="530"/>
    </location>
</feature>
<dbReference type="STRING" id="644352.J3P0P8"/>